<feature type="region of interest" description="Disordered" evidence="1">
    <location>
        <begin position="118"/>
        <end position="139"/>
    </location>
</feature>
<comment type="caution">
    <text evidence="2">The sequence shown here is derived from an EMBL/GenBank/DDBJ whole genome shotgun (WGS) entry which is preliminary data.</text>
</comment>
<name>A0ABW7UKF8_9ACTN</name>
<protein>
    <recommendedName>
        <fullName evidence="4">Helix-turn-helix domain-containing protein</fullName>
    </recommendedName>
</protein>
<evidence type="ECO:0008006" key="4">
    <source>
        <dbReference type="Google" id="ProtNLM"/>
    </source>
</evidence>
<gene>
    <name evidence="2" type="ORF">ACH407_32505</name>
</gene>
<evidence type="ECO:0000313" key="3">
    <source>
        <dbReference type="Proteomes" id="UP001611339"/>
    </source>
</evidence>
<dbReference type="RefSeq" id="WP_398712858.1">
    <property type="nucleotide sequence ID" value="NZ_JBIRUI010000020.1"/>
</dbReference>
<evidence type="ECO:0000256" key="1">
    <source>
        <dbReference type="SAM" id="MobiDB-lite"/>
    </source>
</evidence>
<accession>A0ABW7UKF8</accession>
<proteinExistence type="predicted"/>
<sequence length="560" mass="60037">MMNQSSAILQPLAHLCSPDSGFNGHFSPIDSSQNLAEKAPAAPSNLPRGRVKVPMRLVESPHYTDAAVSVYIKVKALGLRPEGCTAGVATLASYLGLSASTVQRGLAQLRAPAPDGVIELPDSRRRSLPGGRGTTARRRVRPLRSTERFIWLPVAASEHLRPRLLRAYAVIAYAVMRNIPLTEGVLAGFLRHHSGPRAGRAITTEAAGRIIDELAASGWITVQRRAGAQGRHRFFVHAPQGKVSSVLDDRSGPDLGARSLAYKEDLKIDRPENEAASVSPAVGEVPVDKAVDNRLVTPRLTGAPGDHALRAGRKTPAPSPTTHGTGANLYRGPQLTFSARLHAVLAPVRFLLPEINTYVQRRIGREIAHQLDDGAEVQRLRARLTQRLAQTLLADIRDPGRWLLGVALPRWGCADPDCESGTRWSTGAECRACRETITERLEARRETAGTDTAPASEAGPHSVPAARPAATVLRIVECCPDCDRPHLPGNSGRCASCRPHPAPAQAPAPAAMIGIGCQGRGGTCGRPAPRGLCWRCRVESETRPAEVKRAPAGTRQAPHL</sequence>
<evidence type="ECO:0000313" key="2">
    <source>
        <dbReference type="EMBL" id="MFI1718271.1"/>
    </source>
</evidence>
<dbReference type="Proteomes" id="UP001611339">
    <property type="component" value="Unassembled WGS sequence"/>
</dbReference>
<reference evidence="2 3" key="1">
    <citation type="submission" date="2024-10" db="EMBL/GenBank/DDBJ databases">
        <title>The Natural Products Discovery Center: Release of the First 8490 Sequenced Strains for Exploring Actinobacteria Biosynthetic Diversity.</title>
        <authorList>
            <person name="Kalkreuter E."/>
            <person name="Kautsar S.A."/>
            <person name="Yang D."/>
            <person name="Bader C.D."/>
            <person name="Teijaro C.N."/>
            <person name="Fluegel L."/>
            <person name="Davis C.M."/>
            <person name="Simpson J.R."/>
            <person name="Lauterbach L."/>
            <person name="Steele A.D."/>
            <person name="Gui C."/>
            <person name="Meng S."/>
            <person name="Li G."/>
            <person name="Viehrig K."/>
            <person name="Ye F."/>
            <person name="Su P."/>
            <person name="Kiefer A.F."/>
            <person name="Nichols A."/>
            <person name="Cepeda A.J."/>
            <person name="Yan W."/>
            <person name="Fan B."/>
            <person name="Jiang Y."/>
            <person name="Adhikari A."/>
            <person name="Zheng C.-J."/>
            <person name="Schuster L."/>
            <person name="Cowan T.M."/>
            <person name="Smanski M.J."/>
            <person name="Chevrette M.G."/>
            <person name="De Carvalho L.P.S."/>
            <person name="Shen B."/>
        </authorList>
    </citation>
    <scope>NUCLEOTIDE SEQUENCE [LARGE SCALE GENOMIC DNA]</scope>
    <source>
        <strain evidence="2 3">NPDC020602</strain>
    </source>
</reference>
<keyword evidence="3" id="KW-1185">Reference proteome</keyword>
<feature type="region of interest" description="Disordered" evidence="1">
    <location>
        <begin position="298"/>
        <end position="328"/>
    </location>
</feature>
<feature type="region of interest" description="Disordered" evidence="1">
    <location>
        <begin position="443"/>
        <end position="464"/>
    </location>
</feature>
<organism evidence="2 3">
    <name type="scientific">Streptomyces litmocidini</name>
    <dbReference type="NCBI Taxonomy" id="67318"/>
    <lineage>
        <taxon>Bacteria</taxon>
        <taxon>Bacillati</taxon>
        <taxon>Actinomycetota</taxon>
        <taxon>Actinomycetes</taxon>
        <taxon>Kitasatosporales</taxon>
        <taxon>Streptomycetaceae</taxon>
        <taxon>Streptomyces</taxon>
    </lineage>
</organism>
<dbReference type="EMBL" id="JBIRUI010000020">
    <property type="protein sequence ID" value="MFI1718271.1"/>
    <property type="molecule type" value="Genomic_DNA"/>
</dbReference>